<dbReference type="EMBL" id="JAKVTV010000001">
    <property type="protein sequence ID" value="MCH4821567.1"/>
    <property type="molecule type" value="Genomic_DNA"/>
</dbReference>
<feature type="domain" description="Glucosamine inositolphosphorylceramide transferase 1 N-terminal" evidence="2">
    <location>
        <begin position="70"/>
        <end position="300"/>
    </location>
</feature>
<dbReference type="RefSeq" id="WP_240711707.1">
    <property type="nucleotide sequence ID" value="NZ_JAKVTV010000001.1"/>
</dbReference>
<dbReference type="AlphaFoldDB" id="A0A9X1UZQ6"/>
<sequence>MTIRKKYIVLFFLFILGVLLIFNYRYPFLVSKSKGWSIGFMKTDDPLKKLVPSRSNILKRDTLNSITIGNTRFIADPFLYFEENNFYIFFEHQEKKGPAKIGLFHSNDGYNYEFEGIVIEEPFHLSFPQVFEYRNKKYILPESASINNVVLYESVDFPEKWELRDTLISNISLKDPALLVSDNLNLIVGIDDNYKQRVFKSDSLFGDWEEDLSFNIQKGNEIRPAGNFFSVEGEWYLPFQNNTEGYGSGVSLYKLDFDKFEKLIENQLFRSDSIRWFDRGMHHLNVNSLNGGFYLVYDGDEGYDDEFDITIISSIKYNLSDLYNYLFR</sequence>
<evidence type="ECO:0000313" key="3">
    <source>
        <dbReference type="EMBL" id="MCH4821567.1"/>
    </source>
</evidence>
<comment type="caution">
    <text evidence="3">The sequence shown here is derived from an EMBL/GenBank/DDBJ whole genome shotgun (WGS) entry which is preliminary data.</text>
</comment>
<keyword evidence="4" id="KW-1185">Reference proteome</keyword>
<feature type="transmembrane region" description="Helical" evidence="1">
    <location>
        <begin position="7"/>
        <end position="26"/>
    </location>
</feature>
<proteinExistence type="predicted"/>
<reference evidence="3" key="1">
    <citation type="submission" date="2022-03" db="EMBL/GenBank/DDBJ databases">
        <title>Gramella crocea sp. nov., isolated from activated sludge of a seafood processing plant.</title>
        <authorList>
            <person name="Zhang X."/>
        </authorList>
    </citation>
    <scope>NUCLEOTIDE SEQUENCE</scope>
    <source>
        <strain evidence="3">YJ019</strain>
    </source>
</reference>
<dbReference type="InterPro" id="IPR056442">
    <property type="entry name" value="GINT1_N"/>
</dbReference>
<dbReference type="SUPFAM" id="SSF75005">
    <property type="entry name" value="Arabinanase/levansucrase/invertase"/>
    <property type="match status" value="1"/>
</dbReference>
<dbReference type="Pfam" id="PF24793">
    <property type="entry name" value="GINT1_N"/>
    <property type="match status" value="1"/>
</dbReference>
<dbReference type="Proteomes" id="UP001139226">
    <property type="component" value="Unassembled WGS sequence"/>
</dbReference>
<organism evidence="3 4">
    <name type="scientific">Christiangramia lutea</name>
    <dbReference type="NCBI Taxonomy" id="1607951"/>
    <lineage>
        <taxon>Bacteria</taxon>
        <taxon>Pseudomonadati</taxon>
        <taxon>Bacteroidota</taxon>
        <taxon>Flavobacteriia</taxon>
        <taxon>Flavobacteriales</taxon>
        <taxon>Flavobacteriaceae</taxon>
        <taxon>Christiangramia</taxon>
    </lineage>
</organism>
<dbReference type="InterPro" id="IPR023296">
    <property type="entry name" value="Glyco_hydro_beta-prop_sf"/>
</dbReference>
<protein>
    <recommendedName>
        <fullName evidence="2">Glucosamine inositolphosphorylceramide transferase 1 N-terminal domain-containing protein</fullName>
    </recommendedName>
</protein>
<keyword evidence="1" id="KW-0812">Transmembrane</keyword>
<keyword evidence="1" id="KW-1133">Transmembrane helix</keyword>
<dbReference type="Gene3D" id="2.115.10.20">
    <property type="entry name" value="Glycosyl hydrolase domain, family 43"/>
    <property type="match status" value="1"/>
</dbReference>
<evidence type="ECO:0000259" key="2">
    <source>
        <dbReference type="Pfam" id="PF24793"/>
    </source>
</evidence>
<name>A0A9X1UZQ6_9FLAO</name>
<evidence type="ECO:0000256" key="1">
    <source>
        <dbReference type="SAM" id="Phobius"/>
    </source>
</evidence>
<gene>
    <name evidence="3" type="ORF">ML462_00140</name>
</gene>
<evidence type="ECO:0000313" key="4">
    <source>
        <dbReference type="Proteomes" id="UP001139226"/>
    </source>
</evidence>
<keyword evidence="1" id="KW-0472">Membrane</keyword>
<accession>A0A9X1UZQ6</accession>